<keyword evidence="3" id="KW-1185">Reference proteome</keyword>
<dbReference type="PROSITE" id="PS51340">
    <property type="entry name" value="MOSC"/>
    <property type="match status" value="1"/>
</dbReference>
<dbReference type="Pfam" id="PF03476">
    <property type="entry name" value="MOSC_N"/>
    <property type="match status" value="1"/>
</dbReference>
<dbReference type="SUPFAM" id="SSF50800">
    <property type="entry name" value="PK beta-barrel domain-like"/>
    <property type="match status" value="1"/>
</dbReference>
<proteinExistence type="predicted"/>
<evidence type="ECO:0000313" key="2">
    <source>
        <dbReference type="EMBL" id="MFD1301233.1"/>
    </source>
</evidence>
<name>A0ABW3WX33_9HYPH</name>
<evidence type="ECO:0000259" key="1">
    <source>
        <dbReference type="PROSITE" id="PS51340"/>
    </source>
</evidence>
<evidence type="ECO:0000313" key="3">
    <source>
        <dbReference type="Proteomes" id="UP001597176"/>
    </source>
</evidence>
<sequence length="258" mass="27984">MIAAVDALHRYPIKGLSAEPLATMALSRDAGLAHDREYALALGTTEFDPGQPEPLDKGFFLMLRKNTALAALSTRFVPETAHLTIRRGGEDVFAADLSTGTGRAATEDFFADYLGEETCGRPRLVRAENHKFTDASVLSPVMMRAVSVVNLASVRALSEATGRDLDPLRFRANIHLDGLAPWQELDWVGRELSIGPVRFRGLARTPRCGAVNVNPVTAERDANLPKAIMQHVGHVDLGIYLEVVEGGTIATADRLTLD</sequence>
<dbReference type="Gene3D" id="2.40.33.20">
    <property type="entry name" value="PK beta-barrel domain-like"/>
    <property type="match status" value="1"/>
</dbReference>
<dbReference type="InterPro" id="IPR005303">
    <property type="entry name" value="MOCOS_middle"/>
</dbReference>
<dbReference type="InterPro" id="IPR005302">
    <property type="entry name" value="MoCF_Sase_C"/>
</dbReference>
<reference evidence="3" key="1">
    <citation type="journal article" date="2019" name="Int. J. Syst. Evol. Microbiol.">
        <title>The Global Catalogue of Microorganisms (GCM) 10K type strain sequencing project: providing services to taxonomists for standard genome sequencing and annotation.</title>
        <authorList>
            <consortium name="The Broad Institute Genomics Platform"/>
            <consortium name="The Broad Institute Genome Sequencing Center for Infectious Disease"/>
            <person name="Wu L."/>
            <person name="Ma J."/>
        </authorList>
    </citation>
    <scope>NUCLEOTIDE SEQUENCE [LARGE SCALE GENOMIC DNA]</scope>
    <source>
        <strain evidence="3">CCUG 56108</strain>
    </source>
</reference>
<dbReference type="EMBL" id="JBHTND010000006">
    <property type="protein sequence ID" value="MFD1301233.1"/>
    <property type="molecule type" value="Genomic_DNA"/>
</dbReference>
<dbReference type="Pfam" id="PF03473">
    <property type="entry name" value="MOSC"/>
    <property type="match status" value="1"/>
</dbReference>
<feature type="domain" description="MOSC" evidence="1">
    <location>
        <begin position="90"/>
        <end position="258"/>
    </location>
</feature>
<gene>
    <name evidence="2" type="ORF">ACFQ4G_06490</name>
</gene>
<protein>
    <submittedName>
        <fullName evidence="2">MOSC domain-containing protein</fullName>
    </submittedName>
</protein>
<comment type="caution">
    <text evidence="2">The sequence shown here is derived from an EMBL/GenBank/DDBJ whole genome shotgun (WGS) entry which is preliminary data.</text>
</comment>
<organism evidence="2 3">
    <name type="scientific">Methylobacterium marchantiae</name>
    <dbReference type="NCBI Taxonomy" id="600331"/>
    <lineage>
        <taxon>Bacteria</taxon>
        <taxon>Pseudomonadati</taxon>
        <taxon>Pseudomonadota</taxon>
        <taxon>Alphaproteobacteria</taxon>
        <taxon>Hyphomicrobiales</taxon>
        <taxon>Methylobacteriaceae</taxon>
        <taxon>Methylobacterium</taxon>
    </lineage>
</organism>
<dbReference type="RefSeq" id="WP_238208392.1">
    <property type="nucleotide sequence ID" value="NZ_JBHTND010000006.1"/>
</dbReference>
<dbReference type="Proteomes" id="UP001597176">
    <property type="component" value="Unassembled WGS sequence"/>
</dbReference>
<accession>A0ABW3WX33</accession>
<dbReference type="InterPro" id="IPR011037">
    <property type="entry name" value="Pyrv_Knase-like_insert_dom_sf"/>
</dbReference>